<protein>
    <submittedName>
        <fullName evidence="2">Uncharacterized protein</fullName>
    </submittedName>
</protein>
<organism evidence="2 3">
    <name type="scientific">Didymella rabiei</name>
    <name type="common">Chickpea ascochyta blight fungus</name>
    <name type="synonym">Mycosphaerella rabiei</name>
    <dbReference type="NCBI Taxonomy" id="5454"/>
    <lineage>
        <taxon>Eukaryota</taxon>
        <taxon>Fungi</taxon>
        <taxon>Dikarya</taxon>
        <taxon>Ascomycota</taxon>
        <taxon>Pezizomycotina</taxon>
        <taxon>Dothideomycetes</taxon>
        <taxon>Pleosporomycetidae</taxon>
        <taxon>Pleosporales</taxon>
        <taxon>Pleosporineae</taxon>
        <taxon>Didymellaceae</taxon>
        <taxon>Ascochyta</taxon>
    </lineage>
</organism>
<name>A0A163H477_DIDRA</name>
<comment type="caution">
    <text evidence="2">The sequence shown here is derived from an EMBL/GenBank/DDBJ whole genome shotgun (WGS) entry which is preliminary data.</text>
</comment>
<accession>A0A163H477</accession>
<dbReference type="EMBL" id="JYNV01000136">
    <property type="protein sequence ID" value="KZM25149.1"/>
    <property type="molecule type" value="Genomic_DNA"/>
</dbReference>
<gene>
    <name evidence="2" type="ORF">ST47_g3719</name>
</gene>
<evidence type="ECO:0000256" key="1">
    <source>
        <dbReference type="SAM" id="MobiDB-lite"/>
    </source>
</evidence>
<reference evidence="2 3" key="1">
    <citation type="journal article" date="2016" name="Sci. Rep.">
        <title>Draft genome sequencing and secretome analysis of fungal phytopathogen Ascochyta rabiei provides insight into the necrotrophic effector repertoire.</title>
        <authorList>
            <person name="Verma S."/>
            <person name="Gazara R.K."/>
            <person name="Nizam S."/>
            <person name="Parween S."/>
            <person name="Chattopadhyay D."/>
            <person name="Verma P.K."/>
        </authorList>
    </citation>
    <scope>NUCLEOTIDE SEQUENCE [LARGE SCALE GENOMIC DNA]</scope>
    <source>
        <strain evidence="2 3">ArDII</strain>
    </source>
</reference>
<dbReference type="AlphaFoldDB" id="A0A163H477"/>
<keyword evidence="3" id="KW-1185">Reference proteome</keyword>
<evidence type="ECO:0000313" key="3">
    <source>
        <dbReference type="Proteomes" id="UP000076837"/>
    </source>
</evidence>
<evidence type="ECO:0000313" key="2">
    <source>
        <dbReference type="EMBL" id="KZM25149.1"/>
    </source>
</evidence>
<feature type="region of interest" description="Disordered" evidence="1">
    <location>
        <begin position="74"/>
        <end position="99"/>
    </location>
</feature>
<sequence length="293" mass="31612">MLEVIADVPYGDAAIKDVNELIKPSLSAVSTSVDGSERLLENELLRHLFDLIGASGITEDGWLFCSRVVDSSYRQREAQTDSETEMDSEASGASASAQRGPVQLHDLQNNGQDECWVVSQVLYDRGYPFTRPPGDPTRTVPVQAVTSSCSSQDTVFSNIPLTPPSTPVLKSVQVYHKQACMSDDSLAMRLEEASSLLQVYTSHAAHQSSSPVNSHSSTLESPSRMSAGMLLKSERSSSHSSIVNVAKQVDGYADAHPGSAVTFCTLTGAVKDGDDEHNAYHQHGDQRLLEVEG</sequence>
<dbReference type="Proteomes" id="UP000076837">
    <property type="component" value="Unassembled WGS sequence"/>
</dbReference>
<proteinExistence type="predicted"/>